<dbReference type="SUPFAM" id="SSF53474">
    <property type="entry name" value="alpha/beta-Hydrolases"/>
    <property type="match status" value="1"/>
</dbReference>
<evidence type="ECO:0000313" key="3">
    <source>
        <dbReference type="Proteomes" id="UP000465360"/>
    </source>
</evidence>
<sequence length="447" mass="49139">MNSYSAVPARRTSVPHDELRRGERPLSPDDDPFYWAPQGYEDAEPGTVLRSRDVEIGFLGLIRQQVRAVQLLYRTTNLHEEPEVAVTTVLVPVQREPDAAYPVLSYQCAIDAVASRCFPSFAMRRGARPIGAFVQAEYLLVTAALAEGWAVCVPDHEGCHGMWGAPVEPGYRILDGLRAAMQCERLHLSPSAPVGLWGYSGGGLASAWAAELCERYAPELNIVGAVLGSPVGDPGSVARRLNGSFFAGLAALMISALTHVFPGAQKVVDEHATDEGKAVLDELQTMTTAQAVWQFRNVDIGSYVDMTADELWDLPEVRHIFHETKLGKSQPKPPVLVIQAVHDGIISVDDVDALVAEYKRMGAAVTYHRDRFCGHLLLHPLSAPMALRWLRDRFTDRPVNEHKTRTVWPTLFNPSTYFGMVRLGVITAKVVLGRSVGRQPLSTTDAR</sequence>
<dbReference type="GO" id="GO:0004806">
    <property type="term" value="F:triacylglycerol lipase activity"/>
    <property type="evidence" value="ECO:0007669"/>
    <property type="project" value="InterPro"/>
</dbReference>
<gene>
    <name evidence="2" type="ORF">MBOU_01620</name>
</gene>
<dbReference type="PANTHER" id="PTHR34853">
    <property type="match status" value="1"/>
</dbReference>
<evidence type="ECO:0000313" key="2">
    <source>
        <dbReference type="EMBL" id="GFG88120.1"/>
    </source>
</evidence>
<dbReference type="PANTHER" id="PTHR34853:SF1">
    <property type="entry name" value="LIPASE 5"/>
    <property type="match status" value="1"/>
</dbReference>
<dbReference type="AlphaFoldDB" id="A0A7I9YHH5"/>
<dbReference type="GO" id="GO:0016042">
    <property type="term" value="P:lipid catabolic process"/>
    <property type="evidence" value="ECO:0007669"/>
    <property type="project" value="InterPro"/>
</dbReference>
<reference evidence="2 3" key="1">
    <citation type="journal article" date="2019" name="Emerg. Microbes Infect.">
        <title>Comprehensive subspecies identification of 175 nontuberculous mycobacteria species based on 7547 genomic profiles.</title>
        <authorList>
            <person name="Matsumoto Y."/>
            <person name="Kinjo T."/>
            <person name="Motooka D."/>
            <person name="Nabeya D."/>
            <person name="Jung N."/>
            <person name="Uechi K."/>
            <person name="Horii T."/>
            <person name="Iida T."/>
            <person name="Fujita J."/>
            <person name="Nakamura S."/>
        </authorList>
    </citation>
    <scope>NUCLEOTIDE SEQUENCE [LARGE SCALE GENOMIC DNA]</scope>
    <source>
        <strain evidence="2 3">JCM 30725</strain>
    </source>
</reference>
<dbReference type="Pfam" id="PF03583">
    <property type="entry name" value="LIP"/>
    <property type="match status" value="1"/>
</dbReference>
<dbReference type="Gene3D" id="3.40.50.1820">
    <property type="entry name" value="alpha/beta hydrolase"/>
    <property type="match status" value="1"/>
</dbReference>
<feature type="region of interest" description="Disordered" evidence="1">
    <location>
        <begin position="1"/>
        <end position="33"/>
    </location>
</feature>
<name>A0A7I9YHH5_MYCBU</name>
<dbReference type="Proteomes" id="UP000465360">
    <property type="component" value="Unassembled WGS sequence"/>
</dbReference>
<dbReference type="PIRSF" id="PIRSF029171">
    <property type="entry name" value="Esterase_LipA"/>
    <property type="match status" value="1"/>
</dbReference>
<keyword evidence="3" id="KW-1185">Reference proteome</keyword>
<proteinExistence type="predicted"/>
<protein>
    <submittedName>
        <fullName evidence="2">Lipase</fullName>
    </submittedName>
</protein>
<organism evidence="2 3">
    <name type="scientific">Mycobacterium bourgelatii</name>
    <dbReference type="NCBI Taxonomy" id="1273442"/>
    <lineage>
        <taxon>Bacteria</taxon>
        <taxon>Bacillati</taxon>
        <taxon>Actinomycetota</taxon>
        <taxon>Actinomycetes</taxon>
        <taxon>Mycobacteriales</taxon>
        <taxon>Mycobacteriaceae</taxon>
        <taxon>Mycobacterium</taxon>
    </lineage>
</organism>
<accession>A0A7I9YHH5</accession>
<comment type="caution">
    <text evidence="2">The sequence shown here is derived from an EMBL/GenBank/DDBJ whole genome shotgun (WGS) entry which is preliminary data.</text>
</comment>
<evidence type="ECO:0000256" key="1">
    <source>
        <dbReference type="SAM" id="MobiDB-lite"/>
    </source>
</evidence>
<dbReference type="Gene3D" id="1.10.260.130">
    <property type="match status" value="1"/>
</dbReference>
<dbReference type="EMBL" id="BLKZ01000001">
    <property type="protein sequence ID" value="GFG88120.1"/>
    <property type="molecule type" value="Genomic_DNA"/>
</dbReference>
<dbReference type="InterPro" id="IPR005152">
    <property type="entry name" value="Lipase_secreted"/>
</dbReference>
<feature type="compositionally biased region" description="Basic and acidic residues" evidence="1">
    <location>
        <begin position="14"/>
        <end position="27"/>
    </location>
</feature>
<dbReference type="InterPro" id="IPR029058">
    <property type="entry name" value="AB_hydrolase_fold"/>
</dbReference>
<dbReference type="RefSeq" id="WP_163706710.1">
    <property type="nucleotide sequence ID" value="NZ_BLKZ01000001.1"/>
</dbReference>